<dbReference type="EMBL" id="GG738858">
    <property type="protein sequence ID" value="EFC46428.1"/>
    <property type="molecule type" value="Genomic_DNA"/>
</dbReference>
<dbReference type="InterPro" id="IPR001138">
    <property type="entry name" value="Zn2Cys6_DnaBD"/>
</dbReference>
<dbReference type="SMART" id="SM00066">
    <property type="entry name" value="GAL4"/>
    <property type="match status" value="1"/>
</dbReference>
<dbReference type="InParanoid" id="D2V9B3"/>
<protein>
    <submittedName>
        <fullName evidence="2">Predicted protein</fullName>
    </submittedName>
</protein>
<name>D2V9B3_NAEGR</name>
<dbReference type="VEuPathDB" id="AmoebaDB:NAEGRDRAFT_65380"/>
<organism evidence="3">
    <name type="scientific">Naegleria gruberi</name>
    <name type="common">Amoeba</name>
    <dbReference type="NCBI Taxonomy" id="5762"/>
    <lineage>
        <taxon>Eukaryota</taxon>
        <taxon>Discoba</taxon>
        <taxon>Heterolobosea</taxon>
        <taxon>Tetramitia</taxon>
        <taxon>Eutetramitia</taxon>
        <taxon>Vahlkampfiidae</taxon>
        <taxon>Naegleria</taxon>
    </lineage>
</organism>
<dbReference type="Gene3D" id="4.10.240.10">
    <property type="entry name" value="Zn(2)-C6 fungal-type DNA-binding domain"/>
    <property type="match status" value="1"/>
</dbReference>
<dbReference type="Pfam" id="PF00172">
    <property type="entry name" value="Zn_clus"/>
    <property type="match status" value="1"/>
</dbReference>
<dbReference type="STRING" id="5762.D2V9B3"/>
<dbReference type="Proteomes" id="UP000006671">
    <property type="component" value="Unassembled WGS sequence"/>
</dbReference>
<gene>
    <name evidence="2" type="ORF">NAEGRDRAFT_65380</name>
</gene>
<dbReference type="KEGG" id="ngr:NAEGRDRAFT_65380"/>
<sequence length="506" mass="59057">MMNQQTSHQHAENASEEIIESFSPYSCVYCRKAHRKCDRKLPSCSKCKSRNSPCEYVDLKRRKNIQIGSSSVQECLDLQNNLKQLNLMDGNDFVQNDLFASLRMNIIGAYFEIICLGCPFLEKETLESYLYSKEILQSNRLILALVFSIQTLVEQRFGFVDLAFESYKKTLSILPNDKADQFYAACVYVNLGIYLIGEGKKKEANFYAHCSDYYFKQLDSNYQHNEFDRNLIWFKMTLEYMSSPLYPLMASQELIDNYKIILKHNMPMEWQEVVMDLKNSTISNVESRIKVYQLIAFTLQGERRVGGYGVSLCEIIYLSMHSCISISFYSLVDPIYFKDQIYAETVKAAELTEYELFSYSAPQVIMNILVAIKVHLEMQQLVESGQITGVSLQDYYKIIAKNYRAVNILRKKYRVIDAQHSDIVTKLEELNKEVDKEPSPQQYNIDDKMKRLEDFESQLSSVMKKFVSMLPFKEKENQPQMEELNGLEFYTDMFLLDDTDDLFLEF</sequence>
<feature type="domain" description="Zn(2)-C6 fungal-type" evidence="1">
    <location>
        <begin position="26"/>
        <end position="56"/>
    </location>
</feature>
<dbReference type="OrthoDB" id="40579at2759"/>
<dbReference type="GO" id="GO:0008270">
    <property type="term" value="F:zinc ion binding"/>
    <property type="evidence" value="ECO:0007669"/>
    <property type="project" value="InterPro"/>
</dbReference>
<dbReference type="PROSITE" id="PS00463">
    <property type="entry name" value="ZN2_CY6_FUNGAL_1"/>
    <property type="match status" value="1"/>
</dbReference>
<reference evidence="2 3" key="1">
    <citation type="journal article" date="2010" name="Cell">
        <title>The genome of Naegleria gruberi illuminates early eukaryotic versatility.</title>
        <authorList>
            <person name="Fritz-Laylin L.K."/>
            <person name="Prochnik S.E."/>
            <person name="Ginger M.L."/>
            <person name="Dacks J.B."/>
            <person name="Carpenter M.L."/>
            <person name="Field M.C."/>
            <person name="Kuo A."/>
            <person name="Paredez A."/>
            <person name="Chapman J."/>
            <person name="Pham J."/>
            <person name="Shu S."/>
            <person name="Neupane R."/>
            <person name="Cipriano M."/>
            <person name="Mancuso J."/>
            <person name="Tu H."/>
            <person name="Salamov A."/>
            <person name="Lindquist E."/>
            <person name="Shapiro H."/>
            <person name="Lucas S."/>
            <person name="Grigoriev I.V."/>
            <person name="Cande W.Z."/>
            <person name="Fulton C."/>
            <person name="Rokhsar D.S."/>
            <person name="Dawson S.C."/>
        </authorList>
    </citation>
    <scope>NUCLEOTIDE SEQUENCE [LARGE SCALE GENOMIC DNA]</scope>
    <source>
        <strain evidence="2 3">NEG-M</strain>
    </source>
</reference>
<accession>D2V9B3</accession>
<evidence type="ECO:0000313" key="3">
    <source>
        <dbReference type="Proteomes" id="UP000006671"/>
    </source>
</evidence>
<keyword evidence="3" id="KW-1185">Reference proteome</keyword>
<dbReference type="CDD" id="cd00067">
    <property type="entry name" value="GAL4"/>
    <property type="match status" value="1"/>
</dbReference>
<evidence type="ECO:0000313" key="2">
    <source>
        <dbReference type="EMBL" id="EFC46428.1"/>
    </source>
</evidence>
<dbReference type="AlphaFoldDB" id="D2V9B3"/>
<proteinExistence type="predicted"/>
<dbReference type="InterPro" id="IPR036864">
    <property type="entry name" value="Zn2-C6_fun-type_DNA-bd_sf"/>
</dbReference>
<dbReference type="PROSITE" id="PS50048">
    <property type="entry name" value="ZN2_CY6_FUNGAL_2"/>
    <property type="match status" value="1"/>
</dbReference>
<dbReference type="GO" id="GO:0000981">
    <property type="term" value="F:DNA-binding transcription factor activity, RNA polymerase II-specific"/>
    <property type="evidence" value="ECO:0007669"/>
    <property type="project" value="InterPro"/>
</dbReference>
<dbReference type="GeneID" id="8848639"/>
<evidence type="ECO:0000259" key="1">
    <source>
        <dbReference type="PROSITE" id="PS50048"/>
    </source>
</evidence>
<dbReference type="RefSeq" id="XP_002679172.1">
    <property type="nucleotide sequence ID" value="XM_002679126.1"/>
</dbReference>
<dbReference type="SUPFAM" id="SSF57701">
    <property type="entry name" value="Zn2/Cys6 DNA-binding domain"/>
    <property type="match status" value="1"/>
</dbReference>